<dbReference type="Gene3D" id="2.120.10.80">
    <property type="entry name" value="Kelch-type beta propeller"/>
    <property type="match status" value="2"/>
</dbReference>
<dbReference type="InterPro" id="IPR006652">
    <property type="entry name" value="Kelch_1"/>
</dbReference>
<dbReference type="STRING" id="1081102.A0A167N027"/>
<organism evidence="4 5">
    <name type="scientific">Niveomyces insectorum RCEF 264</name>
    <dbReference type="NCBI Taxonomy" id="1081102"/>
    <lineage>
        <taxon>Eukaryota</taxon>
        <taxon>Fungi</taxon>
        <taxon>Dikarya</taxon>
        <taxon>Ascomycota</taxon>
        <taxon>Pezizomycotina</taxon>
        <taxon>Sordariomycetes</taxon>
        <taxon>Hypocreomycetidae</taxon>
        <taxon>Hypocreales</taxon>
        <taxon>Cordycipitaceae</taxon>
        <taxon>Niveomyces</taxon>
    </lineage>
</organism>
<evidence type="ECO:0000313" key="4">
    <source>
        <dbReference type="EMBL" id="OAA54967.1"/>
    </source>
</evidence>
<keyword evidence="5" id="KW-1185">Reference proteome</keyword>
<feature type="region of interest" description="Disordered" evidence="3">
    <location>
        <begin position="1"/>
        <end position="357"/>
    </location>
</feature>
<evidence type="ECO:0000256" key="2">
    <source>
        <dbReference type="ARBA" id="ARBA00022737"/>
    </source>
</evidence>
<dbReference type="EMBL" id="AZHD01000021">
    <property type="protein sequence ID" value="OAA54967.1"/>
    <property type="molecule type" value="Genomic_DNA"/>
</dbReference>
<gene>
    <name evidence="4" type="ORF">SPI_08471</name>
</gene>
<comment type="caution">
    <text evidence="4">The sequence shown here is derived from an EMBL/GenBank/DDBJ whole genome shotgun (WGS) entry which is preliminary data.</text>
</comment>
<feature type="compositionally biased region" description="Low complexity" evidence="3">
    <location>
        <begin position="289"/>
        <end position="298"/>
    </location>
</feature>
<dbReference type="SUPFAM" id="SSF50965">
    <property type="entry name" value="Galactose oxidase, central domain"/>
    <property type="match status" value="1"/>
</dbReference>
<feature type="compositionally biased region" description="Low complexity" evidence="3">
    <location>
        <begin position="134"/>
        <end position="158"/>
    </location>
</feature>
<feature type="compositionally biased region" description="Pro residues" evidence="3">
    <location>
        <begin position="182"/>
        <end position="195"/>
    </location>
</feature>
<protein>
    <submittedName>
        <fullName evidence="4">Kelch-type beta propeller</fullName>
    </submittedName>
</protein>
<proteinExistence type="predicted"/>
<dbReference type="PANTHER" id="PTHR46093">
    <property type="entry name" value="ACYL-COA-BINDING DOMAIN-CONTAINING PROTEIN 5"/>
    <property type="match status" value="1"/>
</dbReference>
<dbReference type="Proteomes" id="UP000076874">
    <property type="component" value="Unassembled WGS sequence"/>
</dbReference>
<evidence type="ECO:0000256" key="1">
    <source>
        <dbReference type="ARBA" id="ARBA00022441"/>
    </source>
</evidence>
<feature type="compositionally biased region" description="Basic and acidic residues" evidence="3">
    <location>
        <begin position="60"/>
        <end position="72"/>
    </location>
</feature>
<feature type="compositionally biased region" description="Gly residues" evidence="3">
    <location>
        <begin position="314"/>
        <end position="351"/>
    </location>
</feature>
<evidence type="ECO:0000313" key="5">
    <source>
        <dbReference type="Proteomes" id="UP000076874"/>
    </source>
</evidence>
<feature type="compositionally biased region" description="Pro residues" evidence="3">
    <location>
        <begin position="205"/>
        <end position="214"/>
    </location>
</feature>
<feature type="compositionally biased region" description="Low complexity" evidence="3">
    <location>
        <begin position="215"/>
        <end position="233"/>
    </location>
</feature>
<feature type="compositionally biased region" description="Low complexity" evidence="3">
    <location>
        <begin position="40"/>
        <end position="57"/>
    </location>
</feature>
<accession>A0A167N027</accession>
<sequence>MADPGRQTPRSPLRAKVIRAQKIQPLLMSPAEDGPMRPLSSSATTPTVATTAVTRTTGNSDDKRRRDDRDRSASTASTSSATTATTSSGVVTNNNNNNTSGMPPIVRGHTPGHLSSRSQDRRRKPPDLAIRQRSQSSGSLSVSSSSAAAGPTSSAGVSLTASPSASHLSIVSTPNSARTPGPSLPPPPIPLPPPSSSTAVAHAPLLPPPPPPPLSSSSTTMGSSTSSSPSARSPYRRGATHNDQLHDNSESPTPAQAMAADAMEGGRRPIAMRSTSAIASKPGAYGNIGSSSSSSLRTTGGGSSRGPPRSASGGRSGGGGGSSAFGGRGKNGSGGSSGSIHGGGGGSGGRSGSVMHTPAFTAFPPLVDPRTAADVPPAPSSGMYWSRAPLSGVAYKPLRAHTATLVGSNVFVFGGCDARTCFNDLYVLDADAFHWTKPPVVGEPPLPLRAMTCTAVGKKLVVFGGGDGPEYYNDVYVLDTTNCRWSRPRIAADRPVPAKRRAHTACLYRNGLYVFGGGDGVRALNDVWRLDVSDTSKMAWKLISPGTPWEGDYGGSGGGGGGGSSSSLGVHGGPCPKARGYHTANMVGSKLIVFGGSDGGECFNDVWVYDVETHVWRAVAVPVTYRRLSHTATIVGSYLFVVGGHDGTEYANDVLLLNLVTMTWDRRKVYGVPPSGRGYHGTVLYDSRLLVIGGVFGDVWLLELAVHAYYSQISHFSIEV</sequence>
<dbReference type="PANTHER" id="PTHR46093:SF3">
    <property type="entry name" value="ACYL-COA-BINDING DOMAIN-CONTAINING PROTEIN 4"/>
    <property type="match status" value="1"/>
</dbReference>
<feature type="compositionally biased region" description="Low complexity" evidence="3">
    <location>
        <begin position="73"/>
        <end position="101"/>
    </location>
</feature>
<reference evidence="4 5" key="1">
    <citation type="journal article" date="2016" name="Genome Biol. Evol.">
        <title>Divergent and convergent evolution of fungal pathogenicity.</title>
        <authorList>
            <person name="Shang Y."/>
            <person name="Xiao G."/>
            <person name="Zheng P."/>
            <person name="Cen K."/>
            <person name="Zhan S."/>
            <person name="Wang C."/>
        </authorList>
    </citation>
    <scope>NUCLEOTIDE SEQUENCE [LARGE SCALE GENOMIC DNA]</scope>
    <source>
        <strain evidence="4 5">RCEF 264</strain>
    </source>
</reference>
<keyword evidence="1" id="KW-0880">Kelch repeat</keyword>
<dbReference type="Pfam" id="PF24681">
    <property type="entry name" value="Kelch_KLHDC2_KLHL20_DRC7"/>
    <property type="match status" value="2"/>
</dbReference>
<evidence type="ECO:0000256" key="3">
    <source>
        <dbReference type="SAM" id="MobiDB-lite"/>
    </source>
</evidence>
<dbReference type="OrthoDB" id="10251809at2759"/>
<dbReference type="SUPFAM" id="SSF117281">
    <property type="entry name" value="Kelch motif"/>
    <property type="match status" value="1"/>
</dbReference>
<dbReference type="InterPro" id="IPR011043">
    <property type="entry name" value="Gal_Oxase/kelch_b-propeller"/>
</dbReference>
<feature type="compositionally biased region" description="Polar residues" evidence="3">
    <location>
        <begin position="159"/>
        <end position="178"/>
    </location>
</feature>
<dbReference type="AlphaFoldDB" id="A0A167N027"/>
<name>A0A167N027_9HYPO</name>
<keyword evidence="2" id="KW-0677">Repeat</keyword>
<dbReference type="InterPro" id="IPR015915">
    <property type="entry name" value="Kelch-typ_b-propeller"/>
</dbReference>
<dbReference type="SMART" id="SM00612">
    <property type="entry name" value="Kelch"/>
    <property type="match status" value="3"/>
</dbReference>